<organism evidence="2 3">
    <name type="scientific">Cylindrotheca closterium</name>
    <dbReference type="NCBI Taxonomy" id="2856"/>
    <lineage>
        <taxon>Eukaryota</taxon>
        <taxon>Sar</taxon>
        <taxon>Stramenopiles</taxon>
        <taxon>Ochrophyta</taxon>
        <taxon>Bacillariophyta</taxon>
        <taxon>Bacillariophyceae</taxon>
        <taxon>Bacillariophycidae</taxon>
        <taxon>Bacillariales</taxon>
        <taxon>Bacillariaceae</taxon>
        <taxon>Cylindrotheca</taxon>
    </lineage>
</organism>
<proteinExistence type="predicted"/>
<dbReference type="Proteomes" id="UP001295423">
    <property type="component" value="Unassembled WGS sequence"/>
</dbReference>
<evidence type="ECO:0000256" key="1">
    <source>
        <dbReference type="SAM" id="MobiDB-lite"/>
    </source>
</evidence>
<dbReference type="EMBL" id="CAKOGP040002091">
    <property type="protein sequence ID" value="CAJ1961489.1"/>
    <property type="molecule type" value="Genomic_DNA"/>
</dbReference>
<sequence length="161" mass="18849">MKDDIINNYKDDDPNPRKRQVATVGLQSGKRIKMDEWLAYHGTRQFRIDDDHYQCLERQRRGKNGGRMNSYRKSVCHARCHKDWIRIMHYLGQCVRGNQYKFWMYDVCSTLKASNETLRSLDLILSCRSLALFTLGSEASSISELRILNSNLDCKLQTKPV</sequence>
<comment type="caution">
    <text evidence="2">The sequence shown here is derived from an EMBL/GenBank/DDBJ whole genome shotgun (WGS) entry which is preliminary data.</text>
</comment>
<gene>
    <name evidence="2" type="ORF">CYCCA115_LOCUS19222</name>
</gene>
<dbReference type="AlphaFoldDB" id="A0AAD2JLG4"/>
<reference evidence="2" key="1">
    <citation type="submission" date="2023-08" db="EMBL/GenBank/DDBJ databases">
        <authorList>
            <person name="Audoor S."/>
            <person name="Bilcke G."/>
        </authorList>
    </citation>
    <scope>NUCLEOTIDE SEQUENCE</scope>
</reference>
<evidence type="ECO:0000313" key="3">
    <source>
        <dbReference type="Proteomes" id="UP001295423"/>
    </source>
</evidence>
<feature type="compositionally biased region" description="Basic and acidic residues" evidence="1">
    <location>
        <begin position="1"/>
        <end position="16"/>
    </location>
</feature>
<name>A0AAD2JLG4_9STRA</name>
<accession>A0AAD2JLG4</accession>
<keyword evidence="3" id="KW-1185">Reference proteome</keyword>
<protein>
    <submittedName>
        <fullName evidence="2">Uncharacterized protein</fullName>
    </submittedName>
</protein>
<evidence type="ECO:0000313" key="2">
    <source>
        <dbReference type="EMBL" id="CAJ1961489.1"/>
    </source>
</evidence>
<feature type="region of interest" description="Disordered" evidence="1">
    <location>
        <begin position="1"/>
        <end position="21"/>
    </location>
</feature>